<gene>
    <name evidence="2" type="ORF">AVDCRST_MAG15-2586</name>
</gene>
<evidence type="ECO:0000256" key="1">
    <source>
        <dbReference type="SAM" id="MobiDB-lite"/>
    </source>
</evidence>
<proteinExistence type="predicted"/>
<accession>A0A6J4PW16</accession>
<protein>
    <submittedName>
        <fullName evidence="2">Uncharacterized protein</fullName>
    </submittedName>
</protein>
<organism evidence="2">
    <name type="scientific">uncultured Rubellimicrobium sp</name>
    <dbReference type="NCBI Taxonomy" id="543078"/>
    <lineage>
        <taxon>Bacteria</taxon>
        <taxon>Pseudomonadati</taxon>
        <taxon>Pseudomonadota</taxon>
        <taxon>Alphaproteobacteria</taxon>
        <taxon>Rhodobacterales</taxon>
        <taxon>Roseobacteraceae</taxon>
        <taxon>Rubellimicrobium</taxon>
        <taxon>environmental samples</taxon>
    </lineage>
</organism>
<evidence type="ECO:0000313" key="2">
    <source>
        <dbReference type="EMBL" id="CAA9427146.1"/>
    </source>
</evidence>
<name>A0A6J4PW16_9RHOB</name>
<dbReference type="EMBL" id="CADCUU010000388">
    <property type="protein sequence ID" value="CAA9427146.1"/>
    <property type="molecule type" value="Genomic_DNA"/>
</dbReference>
<feature type="region of interest" description="Disordered" evidence="1">
    <location>
        <begin position="1"/>
        <end position="68"/>
    </location>
</feature>
<sequence length="90" mass="9430">MGHVPPQVGRRSTGPVGQEIIESAGQVRGVDQPEGDQHGDKDQGPDRGQTTRARGGAPGRTVAGHRVGRSRFVITTTCSSLASIRWPSCG</sequence>
<feature type="compositionally biased region" description="Basic and acidic residues" evidence="1">
    <location>
        <begin position="35"/>
        <end position="45"/>
    </location>
</feature>
<dbReference type="AlphaFoldDB" id="A0A6J4PW16"/>
<reference evidence="2" key="1">
    <citation type="submission" date="2020-02" db="EMBL/GenBank/DDBJ databases">
        <authorList>
            <person name="Meier V. D."/>
        </authorList>
    </citation>
    <scope>NUCLEOTIDE SEQUENCE</scope>
    <source>
        <strain evidence="2">AVDCRST_MAG15</strain>
    </source>
</reference>